<feature type="compositionally biased region" description="Pro residues" evidence="4">
    <location>
        <begin position="258"/>
        <end position="275"/>
    </location>
</feature>
<dbReference type="InterPro" id="IPR036223">
    <property type="entry name" value="CAP_C_sf"/>
</dbReference>
<dbReference type="InterPro" id="IPR013992">
    <property type="entry name" value="Adenylate_cyclase-assoc_CAP_N"/>
</dbReference>
<evidence type="ECO:0000259" key="5">
    <source>
        <dbReference type="PROSITE" id="PS51329"/>
    </source>
</evidence>
<dbReference type="Gene3D" id="1.25.40.330">
    <property type="entry name" value="Adenylate cyclase-associated CAP, N-terminal domain"/>
    <property type="match status" value="1"/>
</dbReference>
<dbReference type="Pfam" id="PF21938">
    <property type="entry name" value="CAP_N"/>
    <property type="match status" value="1"/>
</dbReference>
<dbReference type="SUPFAM" id="SSF69340">
    <property type="entry name" value="C-terminal domain of adenylylcyclase associated protein"/>
    <property type="match status" value="1"/>
</dbReference>
<dbReference type="EMBL" id="BRXU01000002">
    <property type="protein sequence ID" value="GLC48934.1"/>
    <property type="molecule type" value="Genomic_DNA"/>
</dbReference>
<dbReference type="InterPro" id="IPR018106">
    <property type="entry name" value="CAP_CS_N"/>
</dbReference>
<protein>
    <recommendedName>
        <fullName evidence="3">Adenylyl cyclase-associated protein</fullName>
    </recommendedName>
</protein>
<dbReference type="GO" id="GO:0008179">
    <property type="term" value="F:adenylate cyclase binding"/>
    <property type="evidence" value="ECO:0007669"/>
    <property type="project" value="TreeGrafter"/>
</dbReference>
<dbReference type="Proteomes" id="UP001165080">
    <property type="component" value="Unassembled WGS sequence"/>
</dbReference>
<dbReference type="GO" id="GO:0005737">
    <property type="term" value="C:cytoplasm"/>
    <property type="evidence" value="ECO:0007669"/>
    <property type="project" value="TreeGrafter"/>
</dbReference>
<evidence type="ECO:0000256" key="4">
    <source>
        <dbReference type="SAM" id="MobiDB-lite"/>
    </source>
</evidence>
<gene>
    <name evidence="6" type="primary">PLEST005948</name>
    <name evidence="6" type="ORF">PLESTB_000164600</name>
</gene>
<reference evidence="6 7" key="1">
    <citation type="journal article" date="2023" name="Commun. Biol.">
        <title>Reorganization of the ancestral sex-determining regions during the evolution of trioecy in Pleodorina starrii.</title>
        <authorList>
            <person name="Takahashi K."/>
            <person name="Suzuki S."/>
            <person name="Kawai-Toyooka H."/>
            <person name="Yamamoto K."/>
            <person name="Hamaji T."/>
            <person name="Ootsuki R."/>
            <person name="Yamaguchi H."/>
            <person name="Kawachi M."/>
            <person name="Higashiyama T."/>
            <person name="Nozaki H."/>
        </authorList>
    </citation>
    <scope>NUCLEOTIDE SEQUENCE [LARGE SCALE GENOMIC DNA]</scope>
    <source>
        <strain evidence="6 7">NIES-4479</strain>
    </source>
</reference>
<accession>A0A9W6BBC0</accession>
<keyword evidence="7" id="KW-1185">Reference proteome</keyword>
<dbReference type="GO" id="GO:0003779">
    <property type="term" value="F:actin binding"/>
    <property type="evidence" value="ECO:0007669"/>
    <property type="project" value="InterPro"/>
</dbReference>
<feature type="domain" description="C-CAP/cofactor C-like" evidence="5">
    <location>
        <begin position="361"/>
        <end position="501"/>
    </location>
</feature>
<dbReference type="GO" id="GO:0004969">
    <property type="term" value="F:histamine receptor activity"/>
    <property type="evidence" value="ECO:0007669"/>
    <property type="project" value="InterPro"/>
</dbReference>
<evidence type="ECO:0000313" key="6">
    <source>
        <dbReference type="EMBL" id="GLC48934.1"/>
    </source>
</evidence>
<dbReference type="InterPro" id="IPR053950">
    <property type="entry name" value="CAP_N"/>
</dbReference>
<dbReference type="PRINTS" id="PR01471">
    <property type="entry name" value="HISTAMINEH3R"/>
</dbReference>
<dbReference type="InterPro" id="IPR016098">
    <property type="entry name" value="CAP/MinC_C"/>
</dbReference>
<dbReference type="PANTHER" id="PTHR10652:SF0">
    <property type="entry name" value="ADENYLYL CYCLASE-ASSOCIATED PROTEIN"/>
    <property type="match status" value="1"/>
</dbReference>
<dbReference type="Pfam" id="PF01213">
    <property type="entry name" value="CAP_N-CM"/>
    <property type="match status" value="1"/>
</dbReference>
<feature type="compositionally biased region" description="Gly residues" evidence="4">
    <location>
        <begin position="282"/>
        <end position="291"/>
    </location>
</feature>
<dbReference type="GO" id="GO:0016020">
    <property type="term" value="C:membrane"/>
    <property type="evidence" value="ECO:0007669"/>
    <property type="project" value="InterPro"/>
</dbReference>
<feature type="region of interest" description="Disordered" evidence="4">
    <location>
        <begin position="236"/>
        <end position="298"/>
    </location>
</feature>
<evidence type="ECO:0000313" key="7">
    <source>
        <dbReference type="Proteomes" id="UP001165080"/>
    </source>
</evidence>
<evidence type="ECO:0000256" key="3">
    <source>
        <dbReference type="RuleBase" id="RU000647"/>
    </source>
</evidence>
<dbReference type="InterPro" id="IPR017901">
    <property type="entry name" value="C-CAP_CF_C-like"/>
</dbReference>
<dbReference type="InterPro" id="IPR003980">
    <property type="entry name" value="Histamine_H3_rcpt"/>
</dbReference>
<feature type="region of interest" description="Disordered" evidence="4">
    <location>
        <begin position="23"/>
        <end position="49"/>
    </location>
</feature>
<dbReference type="PANTHER" id="PTHR10652">
    <property type="entry name" value="ADENYLYL CYCLASE-ASSOCIATED PROTEIN"/>
    <property type="match status" value="1"/>
</dbReference>
<dbReference type="Gene3D" id="2.160.20.70">
    <property type="match status" value="1"/>
</dbReference>
<sequence length="524" mass="53649">MEASLVARLEKAVERLEALGVGQPSRAAPSGVANAPEAAASGTPAAGSTSSSVAEWDQLLAEYMAPVAALAQHIPAQAQQSMQSFERAFKATRRVLEVAAVAKKPDGGPELQPLLAPVADAMGAVTAASEGRVSCPHHLKMLAEAVGALGFLAYSGHGCGMSAPRQHVADCWQSAEFFANKLLMEFRGKDDNQVAWVRGLKTLAQQLEQFVTRNCPTGLRFDPNGLPLAAAMSGAAKPGAAPAAPPAAAPSKPAGAKAPPPPPPPPPPGPPPKPLTPEELQKGGGGGGGGAAPDPSALFKELSKGEGITSGLRKVTADMKSKNNPDRTGAVPASAAAAAAAPAAAGGSAAAARKAGQPSGPPSLELRGTKWVVENWAGRQDLVVENDAPKNSVYVYGCTDCVVQVQGKVNAITLDNCRRVGLVFGNVISSAEAVNCNSVQMQTTGTVPTISVEKTDGAQIYLSQECSSDPNFQIVSAKCSSINVVVVPAENDTEDPREHPVPEQYISTFQGGRLVTVASEHSGA</sequence>
<feature type="compositionally biased region" description="Low complexity" evidence="4">
    <location>
        <begin position="33"/>
        <end position="49"/>
    </location>
</feature>
<organism evidence="6 7">
    <name type="scientific">Pleodorina starrii</name>
    <dbReference type="NCBI Taxonomy" id="330485"/>
    <lineage>
        <taxon>Eukaryota</taxon>
        <taxon>Viridiplantae</taxon>
        <taxon>Chlorophyta</taxon>
        <taxon>core chlorophytes</taxon>
        <taxon>Chlorophyceae</taxon>
        <taxon>CS clade</taxon>
        <taxon>Chlamydomonadales</taxon>
        <taxon>Volvocaceae</taxon>
        <taxon>Pleodorina</taxon>
    </lineage>
</organism>
<dbReference type="SUPFAM" id="SSF101278">
    <property type="entry name" value="N-terminal domain of adenylylcyclase associated protein, CAP"/>
    <property type="match status" value="1"/>
</dbReference>
<dbReference type="InterPro" id="IPR013912">
    <property type="entry name" value="Adenylate_cyclase-assoc_CAP_C"/>
</dbReference>
<dbReference type="OrthoDB" id="1601at2759"/>
<evidence type="ECO:0000256" key="1">
    <source>
        <dbReference type="ARBA" id="ARBA00007659"/>
    </source>
</evidence>
<dbReference type="SMART" id="SM00673">
    <property type="entry name" value="CARP"/>
    <property type="match status" value="2"/>
</dbReference>
<name>A0A9W6BBC0_9CHLO</name>
<dbReference type="AlphaFoldDB" id="A0A9W6BBC0"/>
<dbReference type="PROSITE" id="PS51329">
    <property type="entry name" value="C_CAP_COFACTOR_C"/>
    <property type="match status" value="1"/>
</dbReference>
<comment type="caution">
    <text evidence="6">The sequence shown here is derived from an EMBL/GenBank/DDBJ whole genome shotgun (WGS) entry which is preliminary data.</text>
</comment>
<evidence type="ECO:0000256" key="2">
    <source>
        <dbReference type="ARBA" id="ARBA00022553"/>
    </source>
</evidence>
<dbReference type="InterPro" id="IPR036222">
    <property type="entry name" value="CAP_N_sf"/>
</dbReference>
<dbReference type="InterPro" id="IPR006599">
    <property type="entry name" value="CARP_motif"/>
</dbReference>
<dbReference type="GO" id="GO:0019933">
    <property type="term" value="P:cAMP-mediated signaling"/>
    <property type="evidence" value="ECO:0007669"/>
    <property type="project" value="TreeGrafter"/>
</dbReference>
<dbReference type="Pfam" id="PF08603">
    <property type="entry name" value="CAP_C"/>
    <property type="match status" value="1"/>
</dbReference>
<dbReference type="InterPro" id="IPR001837">
    <property type="entry name" value="Adenylate_cyclase-assoc_CAP"/>
</dbReference>
<keyword evidence="2" id="KW-0597">Phosphoprotein</keyword>
<dbReference type="GO" id="GO:0007015">
    <property type="term" value="P:actin filament organization"/>
    <property type="evidence" value="ECO:0007669"/>
    <property type="project" value="TreeGrafter"/>
</dbReference>
<dbReference type="PROSITE" id="PS01088">
    <property type="entry name" value="CAP_1"/>
    <property type="match status" value="1"/>
</dbReference>
<comment type="similarity">
    <text evidence="1 3">Belongs to the CAP family.</text>
</comment>
<proteinExistence type="inferred from homology"/>